<evidence type="ECO:0000256" key="4">
    <source>
        <dbReference type="SAM" id="MobiDB-lite"/>
    </source>
</evidence>
<keyword evidence="6" id="KW-1185">Reference proteome</keyword>
<accession>A0ABQ9FE22</accession>
<gene>
    <name evidence="5" type="ORF">KUTeg_007696</name>
</gene>
<sequence length="379" mass="42450">MPKTLLEHKSNSPNNCDTSNTFSRGNLESFIIEKKNHPECSLNCQIFLVNTGLRSLIISWNGLGYEGSVAISKSLKENTTLVELDISNNRINWDGAVNIAKGLKKNGSLHVLKIGNNPLTTTGAMDIVQAVSETTSGLRELDLMSRNVSVLGETELLAVTIERIRKFKLIHGGVVRTSDKLGERKEREVASIERVMEYMKRLGIRPVELLRAFDKNVMFNVTQAEFVRRLKKSGIQLHTFEMEALAKSIAGRDLNGRSISYKIKKRKEKEKLIQYHKKIMSVQIATDTGSEDDDGDFKSLHSSSRTSLHTALSIPTQVNKLPPLPLSEKDQPCARKPVKVLSLCGPLDKTTKIAKPKKSKKKRRKKQPEIKSWMSTSTT</sequence>
<dbReference type="EMBL" id="JARBDR010000337">
    <property type="protein sequence ID" value="KAJ8315546.1"/>
    <property type="molecule type" value="Genomic_DNA"/>
</dbReference>
<feature type="region of interest" description="Disordered" evidence="4">
    <location>
        <begin position="1"/>
        <end position="20"/>
    </location>
</feature>
<dbReference type="SMART" id="SM00368">
    <property type="entry name" value="LRR_RI"/>
    <property type="match status" value="3"/>
</dbReference>
<keyword evidence="1" id="KW-0343">GTPase activation</keyword>
<dbReference type="InterPro" id="IPR032675">
    <property type="entry name" value="LRR_dom_sf"/>
</dbReference>
<feature type="compositionally biased region" description="Basic residues" evidence="4">
    <location>
        <begin position="352"/>
        <end position="366"/>
    </location>
</feature>
<dbReference type="Pfam" id="PF13516">
    <property type="entry name" value="LRR_6"/>
    <property type="match status" value="2"/>
</dbReference>
<dbReference type="Proteomes" id="UP001217089">
    <property type="component" value="Unassembled WGS sequence"/>
</dbReference>
<protein>
    <submittedName>
        <fullName evidence="5">Uncharacterized protein</fullName>
    </submittedName>
</protein>
<evidence type="ECO:0000313" key="5">
    <source>
        <dbReference type="EMBL" id="KAJ8315546.1"/>
    </source>
</evidence>
<proteinExistence type="predicted"/>
<feature type="compositionally biased region" description="Polar residues" evidence="4">
    <location>
        <begin position="11"/>
        <end position="20"/>
    </location>
</feature>
<feature type="region of interest" description="Disordered" evidence="4">
    <location>
        <begin position="351"/>
        <end position="379"/>
    </location>
</feature>
<name>A0ABQ9FE22_TEGGR</name>
<evidence type="ECO:0000256" key="1">
    <source>
        <dbReference type="ARBA" id="ARBA00022468"/>
    </source>
</evidence>
<dbReference type="Gene3D" id="3.80.10.10">
    <property type="entry name" value="Ribonuclease Inhibitor"/>
    <property type="match status" value="1"/>
</dbReference>
<keyword evidence="3" id="KW-0677">Repeat</keyword>
<evidence type="ECO:0000256" key="3">
    <source>
        <dbReference type="ARBA" id="ARBA00022737"/>
    </source>
</evidence>
<dbReference type="SUPFAM" id="SSF52047">
    <property type="entry name" value="RNI-like"/>
    <property type="match status" value="1"/>
</dbReference>
<keyword evidence="2" id="KW-0433">Leucine-rich repeat</keyword>
<dbReference type="InterPro" id="IPR027038">
    <property type="entry name" value="RanGap"/>
</dbReference>
<feature type="compositionally biased region" description="Basic and acidic residues" evidence="4">
    <location>
        <begin position="1"/>
        <end position="10"/>
    </location>
</feature>
<organism evidence="5 6">
    <name type="scientific">Tegillarca granosa</name>
    <name type="common">Malaysian cockle</name>
    <name type="synonym">Anadara granosa</name>
    <dbReference type="NCBI Taxonomy" id="220873"/>
    <lineage>
        <taxon>Eukaryota</taxon>
        <taxon>Metazoa</taxon>
        <taxon>Spiralia</taxon>
        <taxon>Lophotrochozoa</taxon>
        <taxon>Mollusca</taxon>
        <taxon>Bivalvia</taxon>
        <taxon>Autobranchia</taxon>
        <taxon>Pteriomorphia</taxon>
        <taxon>Arcoida</taxon>
        <taxon>Arcoidea</taxon>
        <taxon>Arcidae</taxon>
        <taxon>Tegillarca</taxon>
    </lineage>
</organism>
<evidence type="ECO:0000256" key="2">
    <source>
        <dbReference type="ARBA" id="ARBA00022614"/>
    </source>
</evidence>
<reference evidence="5 6" key="1">
    <citation type="submission" date="2022-12" db="EMBL/GenBank/DDBJ databases">
        <title>Chromosome-level genome of Tegillarca granosa.</title>
        <authorList>
            <person name="Kim J."/>
        </authorList>
    </citation>
    <scope>NUCLEOTIDE SEQUENCE [LARGE SCALE GENOMIC DNA]</scope>
    <source>
        <strain evidence="5">Teg-2019</strain>
        <tissue evidence="5">Adductor muscle</tissue>
    </source>
</reference>
<comment type="caution">
    <text evidence="5">The sequence shown here is derived from an EMBL/GenBank/DDBJ whole genome shotgun (WGS) entry which is preliminary data.</text>
</comment>
<dbReference type="PANTHER" id="PTHR24113">
    <property type="entry name" value="RAN GTPASE-ACTIVATING PROTEIN 1"/>
    <property type="match status" value="1"/>
</dbReference>
<evidence type="ECO:0000313" key="6">
    <source>
        <dbReference type="Proteomes" id="UP001217089"/>
    </source>
</evidence>
<dbReference type="InterPro" id="IPR001611">
    <property type="entry name" value="Leu-rich_rpt"/>
</dbReference>
<dbReference type="PANTHER" id="PTHR24113:SF12">
    <property type="entry name" value="RAN GTPASE-ACTIVATING PROTEIN 1"/>
    <property type="match status" value="1"/>
</dbReference>